<evidence type="ECO:0000256" key="4">
    <source>
        <dbReference type="ARBA" id="ARBA00022729"/>
    </source>
</evidence>
<dbReference type="EMBL" id="CP012670">
    <property type="protein sequence ID" value="AUX25861.1"/>
    <property type="molecule type" value="Genomic_DNA"/>
</dbReference>
<keyword evidence="7 11" id="KW-0482">Metalloprotease</keyword>
<dbReference type="SUPFAM" id="SSF55486">
    <property type="entry name" value="Metalloproteases ('zincins'), catalytic domain"/>
    <property type="match status" value="1"/>
</dbReference>
<keyword evidence="3" id="KW-0479">Metal-binding</keyword>
<evidence type="ECO:0000256" key="6">
    <source>
        <dbReference type="ARBA" id="ARBA00022833"/>
    </source>
</evidence>
<accession>A0A4P2Q9D5</accession>
<keyword evidence="4 9" id="KW-0732">Signal</keyword>
<evidence type="ECO:0000256" key="1">
    <source>
        <dbReference type="ARBA" id="ARBA00008721"/>
    </source>
</evidence>
<proteinExistence type="inferred from homology"/>
<dbReference type="AlphaFoldDB" id="A0A4P2Q9D5"/>
<keyword evidence="2 11" id="KW-0645">Protease</keyword>
<sequence>MRDRTRADVLALVLIATLSATACSSDPAAPAEEGTVVADLDPEQQVEAAPAPLRRGCATVEPDEAARAAIDGVLRDRAAVGFTAGQAVEIPVHFHVINKGQGLANGDVTDAMIADQIQVLNDAYASTGFSFTLVSVDRTTNATWYTMSLGSSAERQAKKALRAGGADHLNLYSANPGGGLLGWATFPWDAQRYVDEDGVVLLYSTLPGGYAAPYNEGDTGTHEVGHWLGLFHTFQDGCRKSGDSVDDTPAERSPAYGCPVGRNTCRDQGTTQYDPIENFMDYTDDGCMDTFTPGQSKRMMDAWLAYR</sequence>
<protein>
    <submittedName>
        <fullName evidence="11">Metalloprotease</fullName>
    </submittedName>
</protein>
<keyword evidence="6" id="KW-0862">Zinc</keyword>
<evidence type="ECO:0000256" key="8">
    <source>
        <dbReference type="ARBA" id="ARBA00023157"/>
    </source>
</evidence>
<dbReference type="InterPro" id="IPR008754">
    <property type="entry name" value="Peptidase_M43"/>
</dbReference>
<gene>
    <name evidence="11" type="ORF">SOCEGT47_064140</name>
</gene>
<evidence type="ECO:0000256" key="9">
    <source>
        <dbReference type="SAM" id="SignalP"/>
    </source>
</evidence>
<dbReference type="GO" id="GO:0008237">
    <property type="term" value="F:metallopeptidase activity"/>
    <property type="evidence" value="ECO:0007669"/>
    <property type="project" value="UniProtKB-KW"/>
</dbReference>
<keyword evidence="8" id="KW-1015">Disulfide bond</keyword>
<evidence type="ECO:0000256" key="7">
    <source>
        <dbReference type="ARBA" id="ARBA00023049"/>
    </source>
</evidence>
<keyword evidence="5" id="KW-0378">Hydrolase</keyword>
<dbReference type="PANTHER" id="PTHR47466:SF1">
    <property type="entry name" value="METALLOPROTEASE MEP1 (AFU_ORTHOLOGUE AFUA_1G07730)-RELATED"/>
    <property type="match status" value="1"/>
</dbReference>
<evidence type="ECO:0000313" key="12">
    <source>
        <dbReference type="Proteomes" id="UP000295781"/>
    </source>
</evidence>
<reference evidence="11 12" key="1">
    <citation type="submission" date="2015-09" db="EMBL/GenBank/DDBJ databases">
        <title>Sorangium comparison.</title>
        <authorList>
            <person name="Zaburannyi N."/>
            <person name="Bunk B."/>
            <person name="Overmann J."/>
            <person name="Mueller R."/>
        </authorList>
    </citation>
    <scope>NUCLEOTIDE SEQUENCE [LARGE SCALE GENOMIC DNA]</scope>
    <source>
        <strain evidence="11 12">So ceGT47</strain>
    </source>
</reference>
<evidence type="ECO:0000259" key="10">
    <source>
        <dbReference type="Pfam" id="PF05572"/>
    </source>
</evidence>
<feature type="signal peptide" evidence="9">
    <location>
        <begin position="1"/>
        <end position="22"/>
    </location>
</feature>
<dbReference type="InterPro" id="IPR024079">
    <property type="entry name" value="MetalloPept_cat_dom_sf"/>
</dbReference>
<dbReference type="GO" id="GO:0046872">
    <property type="term" value="F:metal ion binding"/>
    <property type="evidence" value="ECO:0007669"/>
    <property type="project" value="UniProtKB-KW"/>
</dbReference>
<dbReference type="PANTHER" id="PTHR47466">
    <property type="match status" value="1"/>
</dbReference>
<dbReference type="Pfam" id="PF05572">
    <property type="entry name" value="Peptidase_M43"/>
    <property type="match status" value="1"/>
</dbReference>
<evidence type="ECO:0000256" key="2">
    <source>
        <dbReference type="ARBA" id="ARBA00022670"/>
    </source>
</evidence>
<comment type="similarity">
    <text evidence="1">Belongs to the peptidase M43B family.</text>
</comment>
<dbReference type="PROSITE" id="PS51257">
    <property type="entry name" value="PROKAR_LIPOPROTEIN"/>
    <property type="match status" value="1"/>
</dbReference>
<organism evidence="11 12">
    <name type="scientific">Sorangium cellulosum</name>
    <name type="common">Polyangium cellulosum</name>
    <dbReference type="NCBI Taxonomy" id="56"/>
    <lineage>
        <taxon>Bacteria</taxon>
        <taxon>Pseudomonadati</taxon>
        <taxon>Myxococcota</taxon>
        <taxon>Polyangia</taxon>
        <taxon>Polyangiales</taxon>
        <taxon>Polyangiaceae</taxon>
        <taxon>Sorangium</taxon>
    </lineage>
</organism>
<dbReference type="Gene3D" id="3.40.390.10">
    <property type="entry name" value="Collagenase (Catalytic Domain)"/>
    <property type="match status" value="1"/>
</dbReference>
<name>A0A4P2Q9D5_SORCE</name>
<evidence type="ECO:0000256" key="5">
    <source>
        <dbReference type="ARBA" id="ARBA00022801"/>
    </source>
</evidence>
<feature type="domain" description="Peptidase M43 pregnancy-associated plasma-A" evidence="10">
    <location>
        <begin position="215"/>
        <end position="301"/>
    </location>
</feature>
<evidence type="ECO:0000256" key="3">
    <source>
        <dbReference type="ARBA" id="ARBA00022723"/>
    </source>
</evidence>
<evidence type="ECO:0000313" key="11">
    <source>
        <dbReference type="EMBL" id="AUX25861.1"/>
    </source>
</evidence>
<dbReference type="OrthoDB" id="6278496at2"/>
<dbReference type="Proteomes" id="UP000295781">
    <property type="component" value="Chromosome"/>
</dbReference>
<dbReference type="CDD" id="cd04275">
    <property type="entry name" value="ZnMc_pappalysin_like"/>
    <property type="match status" value="1"/>
</dbReference>
<dbReference type="GO" id="GO:0006508">
    <property type="term" value="P:proteolysis"/>
    <property type="evidence" value="ECO:0007669"/>
    <property type="project" value="UniProtKB-KW"/>
</dbReference>
<feature type="chain" id="PRO_5020411533" evidence="9">
    <location>
        <begin position="23"/>
        <end position="307"/>
    </location>
</feature>